<accession>A0A6J6CN87</accession>
<evidence type="ECO:0000256" key="2">
    <source>
        <dbReference type="ARBA" id="ARBA00022475"/>
    </source>
</evidence>
<feature type="transmembrane region" description="Helical" evidence="7">
    <location>
        <begin position="58"/>
        <end position="81"/>
    </location>
</feature>
<dbReference type="InterPro" id="IPR045324">
    <property type="entry name" value="Small_multidrug_res"/>
</dbReference>
<dbReference type="Pfam" id="PF00893">
    <property type="entry name" value="Multi_Drug_Res"/>
    <property type="match status" value="1"/>
</dbReference>
<name>A0A6J6CN87_9ZZZZ</name>
<evidence type="ECO:0000313" key="8">
    <source>
        <dbReference type="EMBL" id="CAB4552717.1"/>
    </source>
</evidence>
<keyword evidence="4 7" id="KW-1133">Transmembrane helix</keyword>
<evidence type="ECO:0000256" key="6">
    <source>
        <dbReference type="SAM" id="MobiDB-lite"/>
    </source>
</evidence>
<dbReference type="InterPro" id="IPR000390">
    <property type="entry name" value="Small_drug/metabolite_transptr"/>
</dbReference>
<reference evidence="8" key="1">
    <citation type="submission" date="2020-05" db="EMBL/GenBank/DDBJ databases">
        <authorList>
            <person name="Chiriac C."/>
            <person name="Salcher M."/>
            <person name="Ghai R."/>
            <person name="Kavagutti S V."/>
        </authorList>
    </citation>
    <scope>NUCLEOTIDE SEQUENCE</scope>
</reference>
<dbReference type="PANTHER" id="PTHR30561">
    <property type="entry name" value="SMR FAMILY PROTON-DEPENDENT DRUG EFFLUX TRANSPORTER SUGE"/>
    <property type="match status" value="1"/>
</dbReference>
<organism evidence="8">
    <name type="scientific">freshwater metagenome</name>
    <dbReference type="NCBI Taxonomy" id="449393"/>
    <lineage>
        <taxon>unclassified sequences</taxon>
        <taxon>metagenomes</taxon>
        <taxon>ecological metagenomes</taxon>
    </lineage>
</organism>
<protein>
    <submittedName>
        <fullName evidence="8">Unannotated protein</fullName>
    </submittedName>
</protein>
<dbReference type="InterPro" id="IPR037185">
    <property type="entry name" value="EmrE-like"/>
</dbReference>
<comment type="subcellular location">
    <subcellularLocation>
        <location evidence="1">Cell membrane</location>
        <topology evidence="1">Multi-pass membrane protein</topology>
    </subcellularLocation>
</comment>
<dbReference type="SUPFAM" id="SSF103481">
    <property type="entry name" value="Multidrug resistance efflux transporter EmrE"/>
    <property type="match status" value="1"/>
</dbReference>
<dbReference type="GO" id="GO:0005886">
    <property type="term" value="C:plasma membrane"/>
    <property type="evidence" value="ECO:0007669"/>
    <property type="project" value="UniProtKB-SubCell"/>
</dbReference>
<dbReference type="Gene3D" id="1.10.3730.20">
    <property type="match status" value="1"/>
</dbReference>
<keyword evidence="3 7" id="KW-0812">Transmembrane</keyword>
<dbReference type="AlphaFoldDB" id="A0A6J6CN87"/>
<evidence type="ECO:0000256" key="4">
    <source>
        <dbReference type="ARBA" id="ARBA00022989"/>
    </source>
</evidence>
<proteinExistence type="predicted"/>
<evidence type="ECO:0000256" key="3">
    <source>
        <dbReference type="ARBA" id="ARBA00022692"/>
    </source>
</evidence>
<keyword evidence="5 7" id="KW-0472">Membrane</keyword>
<gene>
    <name evidence="8" type="ORF">UFOPK1493_01187</name>
</gene>
<feature type="region of interest" description="Disordered" evidence="6">
    <location>
        <begin position="162"/>
        <end position="181"/>
    </location>
</feature>
<dbReference type="PANTHER" id="PTHR30561:SF9">
    <property type="entry name" value="4-AMINO-4-DEOXY-L-ARABINOSE-PHOSPHOUNDECAPRENOL FLIPPASE SUBUNIT ARNF-RELATED"/>
    <property type="match status" value="1"/>
</dbReference>
<keyword evidence="2" id="KW-1003">Cell membrane</keyword>
<evidence type="ECO:0000256" key="1">
    <source>
        <dbReference type="ARBA" id="ARBA00004651"/>
    </source>
</evidence>
<dbReference type="EMBL" id="CAEZSR010000033">
    <property type="protein sequence ID" value="CAB4552717.1"/>
    <property type="molecule type" value="Genomic_DNA"/>
</dbReference>
<feature type="transmembrane region" description="Helical" evidence="7">
    <location>
        <begin position="31"/>
        <end position="51"/>
    </location>
</feature>
<sequence length="213" mass="22190">MVPRILLAIGASACFVAGSLFMKPAAGFTRLWPSVAVFVCFALGILLDVYLVRSLGDVGPAVILIGGLEATFTVLMARWIYDESLDARRVAAMALVLSGVALLDWHPKAAAEADRPTSHTLAHAALQGALHGAGHPTVRSGTASIALPLPLPLPTSRPVPLPMPSPLAARAESGAATPRPVLGRLLEPDAQLGPARDAELGVDPLQVRVDRPT</sequence>
<dbReference type="GO" id="GO:0022857">
    <property type="term" value="F:transmembrane transporter activity"/>
    <property type="evidence" value="ECO:0007669"/>
    <property type="project" value="InterPro"/>
</dbReference>
<evidence type="ECO:0000256" key="7">
    <source>
        <dbReference type="SAM" id="Phobius"/>
    </source>
</evidence>
<evidence type="ECO:0000256" key="5">
    <source>
        <dbReference type="ARBA" id="ARBA00023136"/>
    </source>
</evidence>